<evidence type="ECO:0000256" key="9">
    <source>
        <dbReference type="ARBA" id="ARBA00073635"/>
    </source>
</evidence>
<evidence type="ECO:0000256" key="2">
    <source>
        <dbReference type="ARBA" id="ARBA00022679"/>
    </source>
</evidence>
<dbReference type="NCBIfam" id="NF004281">
    <property type="entry name" value="PRK05690.1"/>
    <property type="match status" value="1"/>
</dbReference>
<evidence type="ECO:0000256" key="5">
    <source>
        <dbReference type="ARBA" id="ARBA00052218"/>
    </source>
</evidence>
<keyword evidence="3" id="KW-0547">Nucleotide-binding</keyword>
<evidence type="ECO:0000256" key="8">
    <source>
        <dbReference type="ARBA" id="ARBA00066884"/>
    </source>
</evidence>
<evidence type="ECO:0000313" key="15">
    <source>
        <dbReference type="EMBL" id="APH55438.1"/>
    </source>
</evidence>
<dbReference type="GO" id="GO:0005524">
    <property type="term" value="F:ATP binding"/>
    <property type="evidence" value="ECO:0007669"/>
    <property type="project" value="UniProtKB-KW"/>
</dbReference>
<name>A0AAC9KDI3_9PROT</name>
<dbReference type="CDD" id="cd00757">
    <property type="entry name" value="ThiF_MoeB_HesA_family"/>
    <property type="match status" value="1"/>
</dbReference>
<keyword evidence="13" id="KW-1133">Transmembrane helix</keyword>
<dbReference type="AlphaFoldDB" id="A0AAC9KDI3"/>
<comment type="function">
    <text evidence="6">Catalyzes the adenylation by ATP of the carboxyl group of the C-terminal glycine of sulfur carrier protein MoaD.</text>
</comment>
<evidence type="ECO:0000256" key="6">
    <source>
        <dbReference type="ARBA" id="ARBA00055169"/>
    </source>
</evidence>
<evidence type="ECO:0000256" key="13">
    <source>
        <dbReference type="SAM" id="Phobius"/>
    </source>
</evidence>
<dbReference type="Pfam" id="PF00899">
    <property type="entry name" value="ThiF"/>
    <property type="match status" value="1"/>
</dbReference>
<keyword evidence="13" id="KW-0812">Transmembrane</keyword>
<dbReference type="InterPro" id="IPR000594">
    <property type="entry name" value="ThiF_NAD_FAD-bd"/>
</dbReference>
<dbReference type="GO" id="GO:0004792">
    <property type="term" value="F:thiosulfate-cyanide sulfurtransferase activity"/>
    <property type="evidence" value="ECO:0007669"/>
    <property type="project" value="TreeGrafter"/>
</dbReference>
<dbReference type="FunFam" id="3.40.50.720:FF:000033">
    <property type="entry name" value="Adenylyltransferase and sulfurtransferase MOCS3"/>
    <property type="match status" value="1"/>
</dbReference>
<keyword evidence="2" id="KW-0808">Transferase</keyword>
<evidence type="ECO:0000256" key="7">
    <source>
        <dbReference type="ARBA" id="ARBA00063809"/>
    </source>
</evidence>
<evidence type="ECO:0000256" key="10">
    <source>
        <dbReference type="ARBA" id="ARBA00075110"/>
    </source>
</evidence>
<feature type="domain" description="THIF-type NAD/FAD binding fold" evidence="14">
    <location>
        <begin position="55"/>
        <end position="292"/>
    </location>
</feature>
<dbReference type="GO" id="GO:0008146">
    <property type="term" value="F:sulfotransferase activity"/>
    <property type="evidence" value="ECO:0007669"/>
    <property type="project" value="TreeGrafter"/>
</dbReference>
<dbReference type="InterPro" id="IPR045886">
    <property type="entry name" value="ThiF/MoeB/HesA"/>
</dbReference>
<dbReference type="GO" id="GO:0061605">
    <property type="term" value="F:molybdopterin-synthase adenylyltransferase activity"/>
    <property type="evidence" value="ECO:0007669"/>
    <property type="project" value="UniProtKB-EC"/>
</dbReference>
<evidence type="ECO:0000256" key="11">
    <source>
        <dbReference type="ARBA" id="ARBA00075328"/>
    </source>
</evidence>
<gene>
    <name evidence="15" type="ORF">GbCGDNIH9_2117</name>
</gene>
<sequence length="301" mass="32060">MESCPPENSTSAWSLRGRARPGIGFVSVILSLCPIAVPMISIMTIDLTEPEIHRYSRHILLPEMGATGQARLKAARVLVVGAGGLGSPLLLYLAAAGVGTIGIIDDDRVELSNLQRQIAHSTDRIGMLKVDSARQATEAINPEVRIETHVARLDESNAASLIGAYDLVCDGSDNFQTRFIVADAALQARRTLVSAAVLRFEGQLSTFRPHLDPEGPCYRCLTPEIPPRGAVPSCAEAGILGAVTGVLGSLQATEVIKELCGMGESLSGRLLIWEALAGRFRTIRLPRDPHCPSCGGLHGRG</sequence>
<dbReference type="SUPFAM" id="SSF69572">
    <property type="entry name" value="Activating enzymes of the ubiquitin-like proteins"/>
    <property type="match status" value="1"/>
</dbReference>
<evidence type="ECO:0000256" key="1">
    <source>
        <dbReference type="ARBA" id="ARBA00009919"/>
    </source>
</evidence>
<evidence type="ECO:0000256" key="12">
    <source>
        <dbReference type="ARBA" id="ARBA00078531"/>
    </source>
</evidence>
<keyword evidence="13" id="KW-0472">Membrane</keyword>
<dbReference type="EMBL" id="CP018191">
    <property type="protein sequence ID" value="APH55438.1"/>
    <property type="molecule type" value="Genomic_DNA"/>
</dbReference>
<dbReference type="Gene3D" id="3.40.50.720">
    <property type="entry name" value="NAD(P)-binding Rossmann-like Domain"/>
    <property type="match status" value="1"/>
</dbReference>
<keyword evidence="4" id="KW-0067">ATP-binding</keyword>
<evidence type="ECO:0000313" key="16">
    <source>
        <dbReference type="Proteomes" id="UP000182373"/>
    </source>
</evidence>
<evidence type="ECO:0000259" key="14">
    <source>
        <dbReference type="Pfam" id="PF00899"/>
    </source>
</evidence>
<dbReference type="GO" id="GO:0008641">
    <property type="term" value="F:ubiquitin-like modifier activating enzyme activity"/>
    <property type="evidence" value="ECO:0007669"/>
    <property type="project" value="InterPro"/>
</dbReference>
<evidence type="ECO:0000256" key="4">
    <source>
        <dbReference type="ARBA" id="ARBA00022840"/>
    </source>
</evidence>
<proteinExistence type="inferred from homology"/>
<accession>A0AAC9KDI3</accession>
<comment type="subunit">
    <text evidence="7">Homodimer. Forms a stable heterotetrameric complex of 2 MoeB and 2 MoaD during adenylation of MoaD.</text>
</comment>
<dbReference type="GO" id="GO:0005829">
    <property type="term" value="C:cytosol"/>
    <property type="evidence" value="ECO:0007669"/>
    <property type="project" value="TreeGrafter"/>
</dbReference>
<dbReference type="Proteomes" id="UP000182373">
    <property type="component" value="Chromosome"/>
</dbReference>
<feature type="transmembrane region" description="Helical" evidence="13">
    <location>
        <begin position="23"/>
        <end position="47"/>
    </location>
</feature>
<dbReference type="PANTHER" id="PTHR10953">
    <property type="entry name" value="UBIQUITIN-ACTIVATING ENZYME E1"/>
    <property type="match status" value="1"/>
</dbReference>
<reference evidence="16" key="1">
    <citation type="submission" date="2016-11" db="EMBL/GenBank/DDBJ databases">
        <title>Comparative genomic and phenotypic analysis of Granulibacter bethesdensis clinical isolates from patients with chronic granulomatous disease.</title>
        <authorList>
            <person name="Zarember K.A."/>
            <person name="Porcella S.F."/>
            <person name="Chu J."/>
            <person name="Ding L."/>
            <person name="Dahlstrom E."/>
            <person name="Barbian K."/>
            <person name="Martens C."/>
            <person name="Sykora L."/>
            <person name="Kramer S."/>
            <person name="Pettinato A.M."/>
            <person name="Hong H."/>
            <person name="Wald G."/>
            <person name="Berg L.J."/>
            <person name="Rogge L.S."/>
            <person name="Greenberg D.E."/>
            <person name="Falcone E.L."/>
            <person name="Neves J.F."/>
            <person name="Simoes M.J."/>
            <person name="Casal M."/>
            <person name="Rodriguez-Lopez F.C."/>
            <person name="Zelazny A."/>
            <person name="Gallin J.I."/>
            <person name="Holland S.M."/>
        </authorList>
    </citation>
    <scope>NUCLEOTIDE SEQUENCE [LARGE SCALE GENOMIC DNA]</scope>
    <source>
        <strain evidence="16">NIH9.1</strain>
    </source>
</reference>
<comment type="catalytic activity">
    <reaction evidence="5">
        <text>[molybdopterin-synthase sulfur-carrier protein]-C-terminal Gly-Gly + ATP + H(+) = [molybdopterin-synthase sulfur-carrier protein]-C-terminal Gly-Gly-AMP + diphosphate</text>
        <dbReference type="Rhea" id="RHEA:43616"/>
        <dbReference type="Rhea" id="RHEA-COMP:12159"/>
        <dbReference type="Rhea" id="RHEA-COMP:12202"/>
        <dbReference type="ChEBI" id="CHEBI:15378"/>
        <dbReference type="ChEBI" id="CHEBI:30616"/>
        <dbReference type="ChEBI" id="CHEBI:33019"/>
        <dbReference type="ChEBI" id="CHEBI:90618"/>
        <dbReference type="ChEBI" id="CHEBI:90778"/>
        <dbReference type="EC" id="2.7.7.80"/>
    </reaction>
</comment>
<evidence type="ECO:0000256" key="3">
    <source>
        <dbReference type="ARBA" id="ARBA00022741"/>
    </source>
</evidence>
<dbReference type="PANTHER" id="PTHR10953:SF102">
    <property type="entry name" value="ADENYLYLTRANSFERASE AND SULFURTRANSFERASE MOCS3"/>
    <property type="match status" value="1"/>
</dbReference>
<dbReference type="EC" id="2.7.7.80" evidence="8"/>
<protein>
    <recommendedName>
        <fullName evidence="9">Molybdopterin-synthase adenylyltransferase</fullName>
        <ecNumber evidence="8">2.7.7.80</ecNumber>
    </recommendedName>
    <alternativeName>
        <fullName evidence="12">MoaD protein adenylase</fullName>
    </alternativeName>
    <alternativeName>
        <fullName evidence="10">Molybdopterin-converting factor subunit 1 adenylase</fullName>
    </alternativeName>
    <alternativeName>
        <fullName evidence="11">Sulfur carrier protein MoaD adenylyltransferase</fullName>
    </alternativeName>
</protein>
<organism evidence="15 16">
    <name type="scientific">Granulibacter bethesdensis</name>
    <dbReference type="NCBI Taxonomy" id="364410"/>
    <lineage>
        <taxon>Bacteria</taxon>
        <taxon>Pseudomonadati</taxon>
        <taxon>Pseudomonadota</taxon>
        <taxon>Alphaproteobacteria</taxon>
        <taxon>Acetobacterales</taxon>
        <taxon>Acetobacteraceae</taxon>
        <taxon>Granulibacter</taxon>
    </lineage>
</organism>
<dbReference type="InterPro" id="IPR035985">
    <property type="entry name" value="Ubiquitin-activating_enz"/>
</dbReference>
<comment type="similarity">
    <text evidence="1">Belongs to the HesA/MoeB/ThiF family.</text>
</comment>
<feature type="transmembrane region" description="Helical" evidence="13">
    <location>
        <begin position="77"/>
        <end position="104"/>
    </location>
</feature>